<comment type="caution">
    <text evidence="5">The sequence shown here is derived from an EMBL/GenBank/DDBJ whole genome shotgun (WGS) entry which is preliminary data.</text>
</comment>
<dbReference type="GO" id="GO:0071555">
    <property type="term" value="P:cell wall organization"/>
    <property type="evidence" value="ECO:0007669"/>
    <property type="project" value="TreeGrafter"/>
</dbReference>
<dbReference type="EC" id="3.4.16.4" evidence="5"/>
<dbReference type="Gene3D" id="3.10.350.10">
    <property type="entry name" value="LysM domain"/>
    <property type="match status" value="1"/>
</dbReference>
<dbReference type="Gene3D" id="3.90.1310.10">
    <property type="entry name" value="Penicillin-binding protein 2a (Domain 2)"/>
    <property type="match status" value="1"/>
</dbReference>
<dbReference type="Gene3D" id="1.10.150.770">
    <property type="match status" value="1"/>
</dbReference>
<dbReference type="InterPro" id="IPR036779">
    <property type="entry name" value="LysM_dom_sf"/>
</dbReference>
<dbReference type="GO" id="GO:0005886">
    <property type="term" value="C:plasma membrane"/>
    <property type="evidence" value="ECO:0007669"/>
    <property type="project" value="TreeGrafter"/>
</dbReference>
<evidence type="ECO:0000259" key="4">
    <source>
        <dbReference type="PROSITE" id="PS51782"/>
    </source>
</evidence>
<evidence type="ECO:0000256" key="2">
    <source>
        <dbReference type="ARBA" id="ARBA00022645"/>
    </source>
</evidence>
<feature type="domain" description="LysM" evidence="4">
    <location>
        <begin position="559"/>
        <end position="603"/>
    </location>
</feature>
<dbReference type="Gene3D" id="3.30.450.330">
    <property type="match status" value="1"/>
</dbReference>
<evidence type="ECO:0000313" key="5">
    <source>
        <dbReference type="EMBL" id="TQN50190.1"/>
    </source>
</evidence>
<dbReference type="GO" id="GO:0008658">
    <property type="term" value="F:penicillin binding"/>
    <property type="evidence" value="ECO:0007669"/>
    <property type="project" value="InterPro"/>
</dbReference>
<dbReference type="SMART" id="SM00257">
    <property type="entry name" value="LysM"/>
    <property type="match status" value="1"/>
</dbReference>
<dbReference type="SUPFAM" id="SSF54106">
    <property type="entry name" value="LysM domain"/>
    <property type="match status" value="1"/>
</dbReference>
<organism evidence="5 6">
    <name type="scientific">Acidithiobacillus thiooxidans ATCC 19377</name>
    <dbReference type="NCBI Taxonomy" id="637390"/>
    <lineage>
        <taxon>Bacteria</taxon>
        <taxon>Pseudomonadati</taxon>
        <taxon>Pseudomonadota</taxon>
        <taxon>Acidithiobacillia</taxon>
        <taxon>Acidithiobacillales</taxon>
        <taxon>Acidithiobacillaceae</taxon>
        <taxon>Acidithiobacillus</taxon>
    </lineage>
</organism>
<dbReference type="RefSeq" id="WP_142086066.1">
    <property type="nucleotide sequence ID" value="NZ_SZUV01000001.1"/>
</dbReference>
<name>A0A543Q1N7_ACITH</name>
<keyword evidence="3" id="KW-0472">Membrane</keyword>
<protein>
    <submittedName>
        <fullName evidence="5">Peptidoglycan D,D-transpeptidase FtsI</fullName>
        <ecNumber evidence="5">3.4.16.4</ecNumber>
    </submittedName>
</protein>
<dbReference type="EMBL" id="SZUV01000001">
    <property type="protein sequence ID" value="TQN50190.1"/>
    <property type="molecule type" value="Genomic_DNA"/>
</dbReference>
<dbReference type="InterPro" id="IPR001460">
    <property type="entry name" value="PCN-bd_Tpept"/>
</dbReference>
<dbReference type="AlphaFoldDB" id="A0A543Q1N7"/>
<dbReference type="Gene3D" id="3.40.710.10">
    <property type="entry name" value="DD-peptidase/beta-lactamase superfamily"/>
    <property type="match status" value="1"/>
</dbReference>
<sequence>MDRPVKFLPAGRARLVILVLLLTFAAMLMRDIYLQILDQSTLRQQGQMRYLRAISLPASRGIITARNGEPLAVNVHAVTIWADPAILDKYRDRWPALSHALHLSEARFARRVASGGADYAYIERQVAPEFGTALQKLQVPGIYVQDTSRTYYPLGAVTAPLLGLVDLAHQGSAGLERGYNTWLRAHPGKELALVDGHGQIVHVAKVQKLAHFGHPLQLTINPQIQYWAYITLTRSLHHFHAKDGSAVVMNVHNGQILAMVSAPSCNPNAEGSCMNPADYTNNAVHQAFEPGSVMKPFVVAAALASHSVQPDARFNVFHPLIVDGYAITDDVPHHILNIEHILKYSSCIGASKIALKTPEQIIYNMYRSAGFGRKPDLGFVDATSGVLPNWHSWSLARHATIALGYGVSVTTLQLADAYAAFANGGYHMRPELVMGQAPVAKRIMPAWVAKKLRIWLQSVAEPGGTGILAAIDGYHVAGKTGTANMANGHGGFYGHTTNATFVGFAPGNHPQLVMAVSLRGSHIKWNFGGIEAAPVFRVTMRHALQELDVAPACHHGPTMRVTIRPGQNLAEIALQYHTSVAHLMQINQLANPEDIDSGALFKVPTPKGGKDICRFEAPLVSRAQAEIWSEGGGGT</sequence>
<evidence type="ECO:0000256" key="1">
    <source>
        <dbReference type="ARBA" id="ARBA00004370"/>
    </source>
</evidence>
<reference evidence="5 6" key="1">
    <citation type="submission" date="2019-03" db="EMBL/GenBank/DDBJ databases">
        <title>New insights into Acidothiobacillus thiooxidans sulfur metabolism through coupled gene expression, solution geochemistry, microscopy and spectroscopy analyses.</title>
        <authorList>
            <person name="Camacho D."/>
            <person name="Frazao R."/>
            <person name="Fouillen A."/>
            <person name="Nanci A."/>
            <person name="Lang B.F."/>
            <person name="Apte S.C."/>
            <person name="Baron C."/>
            <person name="Warren L.A."/>
        </authorList>
    </citation>
    <scope>NUCLEOTIDE SEQUENCE [LARGE SCALE GENOMIC DNA]</scope>
    <source>
        <strain evidence="5 6">ATCC 19377</strain>
    </source>
</reference>
<proteinExistence type="predicted"/>
<gene>
    <name evidence="5" type="primary">ftsI_1</name>
    <name evidence="5" type="ORF">DLNHIDIE_00027</name>
</gene>
<dbReference type="Pfam" id="PF00905">
    <property type="entry name" value="Transpeptidase"/>
    <property type="match status" value="1"/>
</dbReference>
<dbReference type="InterPro" id="IPR005311">
    <property type="entry name" value="PBP_dimer"/>
</dbReference>
<dbReference type="Pfam" id="PF03717">
    <property type="entry name" value="PBP_dimer"/>
    <property type="match status" value="1"/>
</dbReference>
<accession>A0A543Q1N7</accession>
<evidence type="ECO:0000313" key="6">
    <source>
        <dbReference type="Proteomes" id="UP000315403"/>
    </source>
</evidence>
<dbReference type="SUPFAM" id="SSF56601">
    <property type="entry name" value="beta-lactamase/transpeptidase-like"/>
    <property type="match status" value="1"/>
</dbReference>
<dbReference type="PROSITE" id="PS51782">
    <property type="entry name" value="LYSM"/>
    <property type="match status" value="1"/>
</dbReference>
<dbReference type="PANTHER" id="PTHR30627:SF1">
    <property type="entry name" value="PEPTIDOGLYCAN D,D-TRANSPEPTIDASE FTSI"/>
    <property type="match status" value="1"/>
</dbReference>
<dbReference type="InterPro" id="IPR012338">
    <property type="entry name" value="Beta-lactam/transpept-like"/>
</dbReference>
<dbReference type="Proteomes" id="UP000315403">
    <property type="component" value="Unassembled WGS sequence"/>
</dbReference>
<dbReference type="Pfam" id="PF01476">
    <property type="entry name" value="LysM"/>
    <property type="match status" value="1"/>
</dbReference>
<dbReference type="SUPFAM" id="SSF56519">
    <property type="entry name" value="Penicillin binding protein dimerisation domain"/>
    <property type="match status" value="1"/>
</dbReference>
<keyword evidence="2 5" id="KW-0121">Carboxypeptidase</keyword>
<dbReference type="InterPro" id="IPR018392">
    <property type="entry name" value="LysM"/>
</dbReference>
<dbReference type="InterPro" id="IPR036138">
    <property type="entry name" value="PBP_dimer_sf"/>
</dbReference>
<evidence type="ECO:0000256" key="3">
    <source>
        <dbReference type="ARBA" id="ARBA00023136"/>
    </source>
</evidence>
<keyword evidence="2 5" id="KW-0645">Protease</keyword>
<keyword evidence="5" id="KW-0378">Hydrolase</keyword>
<dbReference type="GO" id="GO:0009002">
    <property type="term" value="F:serine-type D-Ala-D-Ala carboxypeptidase activity"/>
    <property type="evidence" value="ECO:0007669"/>
    <property type="project" value="UniProtKB-EC"/>
</dbReference>
<dbReference type="InterPro" id="IPR050515">
    <property type="entry name" value="Beta-lactam/transpept"/>
</dbReference>
<dbReference type="PANTHER" id="PTHR30627">
    <property type="entry name" value="PEPTIDOGLYCAN D,D-TRANSPEPTIDASE"/>
    <property type="match status" value="1"/>
</dbReference>
<comment type="subcellular location">
    <subcellularLocation>
        <location evidence="1">Membrane</location>
    </subcellularLocation>
</comment>